<gene>
    <name evidence="5" type="ORF">I314_04186</name>
</gene>
<feature type="region of interest" description="Disordered" evidence="3">
    <location>
        <begin position="766"/>
        <end position="791"/>
    </location>
</feature>
<dbReference type="PANTHER" id="PTHR13620:SF104">
    <property type="entry name" value="EXONUCLEASE 3'-5' DOMAIN-CONTAINING PROTEIN 2"/>
    <property type="match status" value="1"/>
</dbReference>
<feature type="compositionally biased region" description="Polar residues" evidence="3">
    <location>
        <begin position="48"/>
        <end position="57"/>
    </location>
</feature>
<feature type="compositionally biased region" description="Low complexity" evidence="3">
    <location>
        <begin position="552"/>
        <end position="562"/>
    </location>
</feature>
<evidence type="ECO:0000256" key="2">
    <source>
        <dbReference type="ARBA" id="ARBA00022801"/>
    </source>
</evidence>
<dbReference type="SMART" id="SM00474">
    <property type="entry name" value="35EXOc"/>
    <property type="match status" value="1"/>
</dbReference>
<evidence type="ECO:0000313" key="6">
    <source>
        <dbReference type="Proteomes" id="UP000053800"/>
    </source>
</evidence>
<dbReference type="InterPro" id="IPR051132">
    <property type="entry name" value="3-5_Exonuclease_domain"/>
</dbReference>
<keyword evidence="2" id="KW-0378">Hydrolase</keyword>
<keyword evidence="1" id="KW-0540">Nuclease</keyword>
<feature type="region of interest" description="Disordered" evidence="3">
    <location>
        <begin position="47"/>
        <end position="145"/>
    </location>
</feature>
<feature type="domain" description="3'-5' exonuclease" evidence="4">
    <location>
        <begin position="296"/>
        <end position="485"/>
    </location>
</feature>
<accession>A0ABR5B835</accession>
<feature type="region of interest" description="Disordered" evidence="3">
    <location>
        <begin position="533"/>
        <end position="562"/>
    </location>
</feature>
<feature type="compositionally biased region" description="Low complexity" evidence="3">
    <location>
        <begin position="58"/>
        <end position="83"/>
    </location>
</feature>
<feature type="compositionally biased region" description="Low complexity" evidence="3">
    <location>
        <begin position="157"/>
        <end position="171"/>
    </location>
</feature>
<evidence type="ECO:0000313" key="5">
    <source>
        <dbReference type="EMBL" id="KIR59754.1"/>
    </source>
</evidence>
<evidence type="ECO:0000259" key="4">
    <source>
        <dbReference type="SMART" id="SM00474"/>
    </source>
</evidence>
<dbReference type="InterPro" id="IPR036397">
    <property type="entry name" value="RNaseH_sf"/>
</dbReference>
<dbReference type="PANTHER" id="PTHR13620">
    <property type="entry name" value="3-5 EXONUCLEASE"/>
    <property type="match status" value="1"/>
</dbReference>
<evidence type="ECO:0000256" key="3">
    <source>
        <dbReference type="SAM" id="MobiDB-lite"/>
    </source>
</evidence>
<feature type="compositionally biased region" description="Polar residues" evidence="3">
    <location>
        <begin position="97"/>
        <end position="110"/>
    </location>
</feature>
<feature type="compositionally biased region" description="Polar residues" evidence="3">
    <location>
        <begin position="206"/>
        <end position="216"/>
    </location>
</feature>
<proteinExistence type="predicted"/>
<dbReference type="InterPro" id="IPR012337">
    <property type="entry name" value="RNaseH-like_sf"/>
</dbReference>
<evidence type="ECO:0000256" key="1">
    <source>
        <dbReference type="ARBA" id="ARBA00022722"/>
    </source>
</evidence>
<keyword evidence="6" id="KW-1185">Reference proteome</keyword>
<name>A0ABR5B835_CRYGA</name>
<dbReference type="EMBL" id="KN848899">
    <property type="protein sequence ID" value="KIR59754.1"/>
    <property type="molecule type" value="Genomic_DNA"/>
</dbReference>
<feature type="region of interest" description="Disordered" evidence="3">
    <location>
        <begin position="157"/>
        <end position="184"/>
    </location>
</feature>
<feature type="region of interest" description="Disordered" evidence="3">
    <location>
        <begin position="1"/>
        <end position="23"/>
    </location>
</feature>
<dbReference type="Gene3D" id="3.30.420.10">
    <property type="entry name" value="Ribonuclease H-like superfamily/Ribonuclease H"/>
    <property type="match status" value="1"/>
</dbReference>
<dbReference type="InterPro" id="IPR002562">
    <property type="entry name" value="3'-5'_exonuclease_dom"/>
</dbReference>
<organism evidence="5 6">
    <name type="scientific">Cryptococcus bacillisporus CA1873</name>
    <dbReference type="NCBI Taxonomy" id="1296111"/>
    <lineage>
        <taxon>Eukaryota</taxon>
        <taxon>Fungi</taxon>
        <taxon>Dikarya</taxon>
        <taxon>Basidiomycota</taxon>
        <taxon>Agaricomycotina</taxon>
        <taxon>Tremellomycetes</taxon>
        <taxon>Tremellales</taxon>
        <taxon>Cryptococcaceae</taxon>
        <taxon>Cryptococcus</taxon>
        <taxon>Cryptococcus gattii species complex</taxon>
    </lineage>
</organism>
<dbReference type="SUPFAM" id="SSF53098">
    <property type="entry name" value="Ribonuclease H-like"/>
    <property type="match status" value="1"/>
</dbReference>
<feature type="region of interest" description="Disordered" evidence="3">
    <location>
        <begin position="196"/>
        <end position="242"/>
    </location>
</feature>
<sequence>MASQRVQHASSSVSRTKIALQSRPILNDAELGIGIWKKKTVFVDERPTTASQQLSGGPQTPISISSQSSSFSPSTPISVSSSSPSPPVNRPRAVPRFNSSIARTAFTPSRASPDRKTPSTENSKPIHPFFLKDKRTNIPTPTKPRRAANYISIEAESLNSQQSSASQNTSEHVSSNPRNQLDEEEDIIKLTQNVEKMRVAPPPKTQSPGLSTSTLSVRRPPVKAQSVPEGQLTSGRQPVDGSKSVVDEAAAIPLVSQNHVLEGPPAYLFNLPDDPDPSLPLFNYKTYPRPPVVVYTRSMSEAEDLVACLKGPILGFDLEWPTSYNRVWDPSTRRYDFQQYPTSLVQLCDERMIVLIHLQDKMDLPPKVAELVCDPKVYKLGVQSKGDGRKLVRDFPHHFRQYGPAGLYELSQMAHGVDPERAGHGSRLIKLATLCRAYLGRELDKNTKIRTGDWAGELNEVQKAYAANDVFVSVQIFNALKKLAEERNVTLDLDGWSSSVPGHAERTAPLATSGMTVIATRARVPVNGVLKPAATMPGGLPSQAMGPGRIDSSSQEQNNQSQARTLIASQMTTTINHAQNRSQARPDVQVMAQVQNHPQLQQPQKQSQFTSLPTNVGRRIQITGPGSSNKKSASITRSVIAPPVQRPPQNPSQPASTALSLGQVPAHNQLLPQAQPSSHIVHSDIRPCANTTGNAHPFLYGADEKNDEFEPYDAAYGLVDSFQMGTSNPMYAAVHQHWPFLPPPITSSYASARQMGQRTPAQILSAMGAGPSRSKSRNSTSSNSKAWGKVNGDGAGSGCGVVLRGKLIHTPPGAKPPPPAKMKSLTAFLDGKTFERIAVEKSIKLTTCQSYVIEAISTLGTKHIEKAALERMWKSATPDIWVLHKNQQLMQEMIQMFGEHPQKVEIERLTKEREVKLKESSRWRRNGAISFSRP</sequence>
<dbReference type="Pfam" id="PF01612">
    <property type="entry name" value="DNA_pol_A_exo1"/>
    <property type="match status" value="1"/>
</dbReference>
<dbReference type="CDD" id="cd06141">
    <property type="entry name" value="WRN_exo"/>
    <property type="match status" value="1"/>
</dbReference>
<protein>
    <recommendedName>
        <fullName evidence="4">3'-5' exonuclease domain-containing protein</fullName>
    </recommendedName>
</protein>
<feature type="compositionally biased region" description="Polar residues" evidence="3">
    <location>
        <begin position="1"/>
        <end position="15"/>
    </location>
</feature>
<reference evidence="5 6" key="1">
    <citation type="submission" date="2015-01" db="EMBL/GenBank/DDBJ databases">
        <title>The Genome Sequence of Cryptococcus gattii CA1873.</title>
        <authorList>
            <consortium name="The Broad Institute Genomics Platform"/>
            <person name="Cuomo C."/>
            <person name="Litvintseva A."/>
            <person name="Chen Y."/>
            <person name="Heitman J."/>
            <person name="Sun S."/>
            <person name="Springer D."/>
            <person name="Dromer F."/>
            <person name="Young S."/>
            <person name="Zeng Q."/>
            <person name="Gargeya S."/>
            <person name="Abouelleil A."/>
            <person name="Alvarado L."/>
            <person name="Chapman S.B."/>
            <person name="Gainer-Dewar J."/>
            <person name="Goldberg J."/>
            <person name="Griggs A."/>
            <person name="Gujja S."/>
            <person name="Hansen M."/>
            <person name="Howarth C."/>
            <person name="Imamovic A."/>
            <person name="Larimer J."/>
            <person name="Murphy C."/>
            <person name="Naylor J."/>
            <person name="Pearson M."/>
            <person name="Priest M."/>
            <person name="Roberts A."/>
            <person name="Saif S."/>
            <person name="Shea T."/>
            <person name="Sykes S."/>
            <person name="Wortman J."/>
            <person name="Nusbaum C."/>
            <person name="Birren B."/>
        </authorList>
    </citation>
    <scope>NUCLEOTIDE SEQUENCE [LARGE SCALE GENOMIC DNA]</scope>
    <source>
        <strain evidence="5 6">CA1873</strain>
    </source>
</reference>
<dbReference type="Proteomes" id="UP000053800">
    <property type="component" value="Unassembled WGS sequence"/>
</dbReference>